<dbReference type="InterPro" id="IPR001611">
    <property type="entry name" value="Leu-rich_rpt"/>
</dbReference>
<reference evidence="12 13" key="1">
    <citation type="submission" date="2018-02" db="EMBL/GenBank/DDBJ databases">
        <title>Draft genome of wild Prunus yedoensis var. nudiflora.</title>
        <authorList>
            <person name="Baek S."/>
            <person name="Kim J.-H."/>
            <person name="Choi K."/>
            <person name="Kim G.-B."/>
            <person name="Cho A."/>
            <person name="Jang H."/>
            <person name="Shin C.-H."/>
            <person name="Yu H.-J."/>
            <person name="Mun J.-H."/>
        </authorList>
    </citation>
    <scope>NUCLEOTIDE SEQUENCE [LARGE SCALE GENOMIC DNA]</scope>
    <source>
        <strain evidence="13">cv. Jeju island</strain>
        <tissue evidence="12">Leaf</tissue>
    </source>
</reference>
<dbReference type="OrthoDB" id="1166468at2759"/>
<feature type="domain" description="Leucine-rich repeat-containing N-terminal plant-type" evidence="11">
    <location>
        <begin position="39"/>
        <end position="79"/>
    </location>
</feature>
<keyword evidence="4" id="KW-0732">Signal</keyword>
<keyword evidence="3 10" id="KW-0812">Transmembrane</keyword>
<feature type="transmembrane region" description="Helical" evidence="10">
    <location>
        <begin position="12"/>
        <end position="29"/>
    </location>
</feature>
<keyword evidence="2" id="KW-0433">Leucine-rich repeat</keyword>
<sequence>MTLTNIDHEKQIYCFKVLYAFLVVLLLRMNNPCIGCSEREMQALLAFKQGLVDNDNSLLSWGREVQNKDCCQWDGVYCSNHTGHVVKLDLGDQSLQGTISPKLVELQDLEYLNLSFNNFRRSQIPDFIGSFSNLRYLNLSNAKFGGEIPYQLENLTRLEYLDLSSDEYGWFDDSIYAKNLNLLPNLSGLKHLDLSSTNLSVVVGWLEAVNMLPKLRSLILWWCDLPPPIISSVSVMNSSKSLVHVDLSYNNLNSSIFQLLSGTHTNLVELDLSRNNFTGVFGWLEAINMFPKLSNLILSGCNLPPPIISSVSVMNSSKSLVHVDLSFNNLNSSIFQLLSGTHTNLVHLDLSGNNFTGVVGWLEAANMLPKLSNLILSRCNLPPPITSSVSVMNSSKSLVRVDLSDNNLNSSIFHSLSGTHTNLVELDLSWNNLNGSSIPDDFGNMSSLAYLTLSGCCKIGSHLVCKRRSERPVARFGRPVV</sequence>
<evidence type="ECO:0000256" key="9">
    <source>
        <dbReference type="ARBA" id="ARBA00023180"/>
    </source>
</evidence>
<keyword evidence="6 10" id="KW-1133">Transmembrane helix</keyword>
<dbReference type="EMBL" id="PJQY01002151">
    <property type="protein sequence ID" value="PQP96030.1"/>
    <property type="molecule type" value="Genomic_DNA"/>
</dbReference>
<keyword evidence="13" id="KW-1185">Reference proteome</keyword>
<dbReference type="FunFam" id="3.80.10.10:FF:000129">
    <property type="entry name" value="Leucine-rich repeat receptor-like kinase"/>
    <property type="match status" value="1"/>
</dbReference>
<dbReference type="Pfam" id="PF00560">
    <property type="entry name" value="LRR_1"/>
    <property type="match status" value="5"/>
</dbReference>
<dbReference type="AlphaFoldDB" id="A0A314XWL4"/>
<name>A0A314XWL4_PRUYE</name>
<protein>
    <submittedName>
        <fullName evidence="12">Putative LRR receptor-like serine/threonine-protein kinase</fullName>
    </submittedName>
</protein>
<evidence type="ECO:0000256" key="6">
    <source>
        <dbReference type="ARBA" id="ARBA00022989"/>
    </source>
</evidence>
<keyword evidence="7 10" id="KW-0472">Membrane</keyword>
<evidence type="ECO:0000256" key="3">
    <source>
        <dbReference type="ARBA" id="ARBA00022692"/>
    </source>
</evidence>
<keyword evidence="12" id="KW-0418">Kinase</keyword>
<dbReference type="Pfam" id="PF08263">
    <property type="entry name" value="LRRNT_2"/>
    <property type="match status" value="1"/>
</dbReference>
<keyword evidence="9" id="KW-0325">Glycoprotein</keyword>
<evidence type="ECO:0000256" key="8">
    <source>
        <dbReference type="ARBA" id="ARBA00023170"/>
    </source>
</evidence>
<dbReference type="InterPro" id="IPR046956">
    <property type="entry name" value="RLP23-like"/>
</dbReference>
<evidence type="ECO:0000256" key="2">
    <source>
        <dbReference type="ARBA" id="ARBA00022614"/>
    </source>
</evidence>
<keyword evidence="12" id="KW-0808">Transferase</keyword>
<dbReference type="InterPro" id="IPR032675">
    <property type="entry name" value="LRR_dom_sf"/>
</dbReference>
<keyword evidence="5" id="KW-0677">Repeat</keyword>
<comment type="subcellular location">
    <subcellularLocation>
        <location evidence="1">Membrane</location>
        <topology evidence="1">Single-pass type I membrane protein</topology>
    </subcellularLocation>
</comment>
<evidence type="ECO:0000256" key="4">
    <source>
        <dbReference type="ARBA" id="ARBA00022729"/>
    </source>
</evidence>
<gene>
    <name evidence="12" type="ORF">Pyn_30105</name>
</gene>
<evidence type="ECO:0000259" key="11">
    <source>
        <dbReference type="Pfam" id="PF08263"/>
    </source>
</evidence>
<evidence type="ECO:0000256" key="10">
    <source>
        <dbReference type="SAM" id="Phobius"/>
    </source>
</evidence>
<dbReference type="STRING" id="2094558.A0A314XWL4"/>
<evidence type="ECO:0000256" key="1">
    <source>
        <dbReference type="ARBA" id="ARBA00004479"/>
    </source>
</evidence>
<comment type="caution">
    <text evidence="12">The sequence shown here is derived from an EMBL/GenBank/DDBJ whole genome shotgun (WGS) entry which is preliminary data.</text>
</comment>
<proteinExistence type="predicted"/>
<evidence type="ECO:0000256" key="7">
    <source>
        <dbReference type="ARBA" id="ARBA00023136"/>
    </source>
</evidence>
<evidence type="ECO:0000313" key="13">
    <source>
        <dbReference type="Proteomes" id="UP000250321"/>
    </source>
</evidence>
<accession>A0A314XWL4</accession>
<dbReference type="GO" id="GO:0016301">
    <property type="term" value="F:kinase activity"/>
    <property type="evidence" value="ECO:0007669"/>
    <property type="project" value="UniProtKB-KW"/>
</dbReference>
<evidence type="ECO:0000313" key="12">
    <source>
        <dbReference type="EMBL" id="PQP96030.1"/>
    </source>
</evidence>
<dbReference type="PANTHER" id="PTHR48063">
    <property type="entry name" value="LRR RECEPTOR-LIKE KINASE"/>
    <property type="match status" value="1"/>
</dbReference>
<keyword evidence="8 12" id="KW-0675">Receptor</keyword>
<dbReference type="Gene3D" id="3.80.10.10">
    <property type="entry name" value="Ribonuclease Inhibitor"/>
    <property type="match status" value="3"/>
</dbReference>
<dbReference type="InterPro" id="IPR013210">
    <property type="entry name" value="LRR_N_plant-typ"/>
</dbReference>
<dbReference type="GO" id="GO:0016020">
    <property type="term" value="C:membrane"/>
    <property type="evidence" value="ECO:0007669"/>
    <property type="project" value="UniProtKB-SubCell"/>
</dbReference>
<dbReference type="Proteomes" id="UP000250321">
    <property type="component" value="Unassembled WGS sequence"/>
</dbReference>
<dbReference type="PANTHER" id="PTHR48063:SF101">
    <property type="entry name" value="LRR RECEPTOR-LIKE SERINE_THREONINE-PROTEIN KINASE FLS2"/>
    <property type="match status" value="1"/>
</dbReference>
<evidence type="ECO:0000256" key="5">
    <source>
        <dbReference type="ARBA" id="ARBA00022737"/>
    </source>
</evidence>
<dbReference type="SUPFAM" id="SSF52058">
    <property type="entry name" value="L domain-like"/>
    <property type="match status" value="1"/>
</dbReference>
<organism evidence="12 13">
    <name type="scientific">Prunus yedoensis var. nudiflora</name>
    <dbReference type="NCBI Taxonomy" id="2094558"/>
    <lineage>
        <taxon>Eukaryota</taxon>
        <taxon>Viridiplantae</taxon>
        <taxon>Streptophyta</taxon>
        <taxon>Embryophyta</taxon>
        <taxon>Tracheophyta</taxon>
        <taxon>Spermatophyta</taxon>
        <taxon>Magnoliopsida</taxon>
        <taxon>eudicotyledons</taxon>
        <taxon>Gunneridae</taxon>
        <taxon>Pentapetalae</taxon>
        <taxon>rosids</taxon>
        <taxon>fabids</taxon>
        <taxon>Rosales</taxon>
        <taxon>Rosaceae</taxon>
        <taxon>Amygdaloideae</taxon>
        <taxon>Amygdaleae</taxon>
        <taxon>Prunus</taxon>
    </lineage>
</organism>